<dbReference type="GO" id="GO:0034511">
    <property type="term" value="F:U3 snoRNA binding"/>
    <property type="evidence" value="ECO:0007669"/>
    <property type="project" value="InterPro"/>
</dbReference>
<keyword evidence="8" id="KW-1185">Reference proteome</keyword>
<dbReference type="PROSITE" id="PS50082">
    <property type="entry name" value="WD_REPEATS_2"/>
    <property type="match status" value="2"/>
</dbReference>
<accession>A0AAD5X913</accession>
<feature type="compositionally biased region" description="Polar residues" evidence="6">
    <location>
        <begin position="46"/>
        <end position="57"/>
    </location>
</feature>
<organism evidence="7 8">
    <name type="scientific">Physocladia obscura</name>
    <dbReference type="NCBI Taxonomy" id="109957"/>
    <lineage>
        <taxon>Eukaryota</taxon>
        <taxon>Fungi</taxon>
        <taxon>Fungi incertae sedis</taxon>
        <taxon>Chytridiomycota</taxon>
        <taxon>Chytridiomycota incertae sedis</taxon>
        <taxon>Chytridiomycetes</taxon>
        <taxon>Chytridiales</taxon>
        <taxon>Chytriomycetaceae</taxon>
        <taxon>Physocladia</taxon>
    </lineage>
</organism>
<dbReference type="SMART" id="SM00320">
    <property type="entry name" value="WD40"/>
    <property type="match status" value="5"/>
</dbReference>
<feature type="compositionally biased region" description="Acidic residues" evidence="6">
    <location>
        <begin position="69"/>
        <end position="91"/>
    </location>
</feature>
<dbReference type="InterPro" id="IPR019775">
    <property type="entry name" value="WD40_repeat_CS"/>
</dbReference>
<name>A0AAD5X913_9FUNG</name>
<dbReference type="PANTHER" id="PTHR19865">
    <property type="entry name" value="U3 SMALL NUCLEOLAR RNA INTERACTING PROTEIN 2"/>
    <property type="match status" value="1"/>
</dbReference>
<comment type="subcellular location">
    <subcellularLocation>
        <location evidence="1">Nucleus</location>
    </subcellularLocation>
</comment>
<dbReference type="PANTHER" id="PTHR19865:SF0">
    <property type="entry name" value="U3 SMALL NUCLEOLAR RNA-INTERACTING PROTEIN 2"/>
    <property type="match status" value="1"/>
</dbReference>
<comment type="caution">
    <text evidence="7">The sequence shown here is derived from an EMBL/GenBank/DDBJ whole genome shotgun (WGS) entry which is preliminary data.</text>
</comment>
<evidence type="ECO:0000313" key="7">
    <source>
        <dbReference type="EMBL" id="KAJ3104650.1"/>
    </source>
</evidence>
<dbReference type="EMBL" id="JADGJH010002045">
    <property type="protein sequence ID" value="KAJ3104650.1"/>
    <property type="molecule type" value="Genomic_DNA"/>
</dbReference>
<dbReference type="InterPro" id="IPR039241">
    <property type="entry name" value="Rrp9-like"/>
</dbReference>
<dbReference type="AlphaFoldDB" id="A0AAD5X913"/>
<keyword evidence="2 5" id="KW-0853">WD repeat</keyword>
<dbReference type="PROSITE" id="PS00678">
    <property type="entry name" value="WD_REPEATS_1"/>
    <property type="match status" value="1"/>
</dbReference>
<feature type="repeat" description="WD" evidence="5">
    <location>
        <begin position="283"/>
        <end position="323"/>
    </location>
</feature>
<evidence type="ECO:0000256" key="3">
    <source>
        <dbReference type="ARBA" id="ARBA00022737"/>
    </source>
</evidence>
<dbReference type="Pfam" id="PF00400">
    <property type="entry name" value="WD40"/>
    <property type="match status" value="3"/>
</dbReference>
<evidence type="ECO:0000256" key="1">
    <source>
        <dbReference type="ARBA" id="ARBA00004123"/>
    </source>
</evidence>
<evidence type="ECO:0000256" key="5">
    <source>
        <dbReference type="PROSITE-ProRule" id="PRU00221"/>
    </source>
</evidence>
<dbReference type="GO" id="GO:0032040">
    <property type="term" value="C:small-subunit processome"/>
    <property type="evidence" value="ECO:0007669"/>
    <property type="project" value="TreeGrafter"/>
</dbReference>
<protein>
    <submittedName>
        <fullName evidence="7">Pre-rRNA processing protein</fullName>
    </submittedName>
</protein>
<evidence type="ECO:0000256" key="2">
    <source>
        <dbReference type="ARBA" id="ARBA00022574"/>
    </source>
</evidence>
<proteinExistence type="predicted"/>
<dbReference type="Gene3D" id="2.130.10.10">
    <property type="entry name" value="YVTN repeat-like/Quinoprotein amine dehydrogenase"/>
    <property type="match status" value="1"/>
</dbReference>
<dbReference type="PROSITE" id="PS50294">
    <property type="entry name" value="WD_REPEATS_REGION"/>
    <property type="match status" value="1"/>
</dbReference>
<feature type="region of interest" description="Disordered" evidence="6">
    <location>
        <begin position="1"/>
        <end position="108"/>
    </location>
</feature>
<dbReference type="Proteomes" id="UP001211907">
    <property type="component" value="Unassembled WGS sequence"/>
</dbReference>
<dbReference type="InterPro" id="IPR001680">
    <property type="entry name" value="WD40_rpt"/>
</dbReference>
<keyword evidence="4" id="KW-0539">Nucleus</keyword>
<gene>
    <name evidence="7" type="primary">RRP9</name>
    <name evidence="7" type="ORF">HK100_004022</name>
</gene>
<dbReference type="SUPFAM" id="SSF50978">
    <property type="entry name" value="WD40 repeat-like"/>
    <property type="match status" value="1"/>
</dbReference>
<evidence type="ECO:0000313" key="8">
    <source>
        <dbReference type="Proteomes" id="UP001211907"/>
    </source>
</evidence>
<reference evidence="7" key="1">
    <citation type="submission" date="2020-05" db="EMBL/GenBank/DDBJ databases">
        <title>Phylogenomic resolution of chytrid fungi.</title>
        <authorList>
            <person name="Stajich J.E."/>
            <person name="Amses K."/>
            <person name="Simmons R."/>
            <person name="Seto K."/>
            <person name="Myers J."/>
            <person name="Bonds A."/>
            <person name="Quandt C.A."/>
            <person name="Barry K."/>
            <person name="Liu P."/>
            <person name="Grigoriev I."/>
            <person name="Longcore J.E."/>
            <person name="James T.Y."/>
        </authorList>
    </citation>
    <scope>NUCLEOTIDE SEQUENCE</scope>
    <source>
        <strain evidence="7">JEL0513</strain>
    </source>
</reference>
<dbReference type="InterPro" id="IPR020472">
    <property type="entry name" value="WD40_PAC1"/>
</dbReference>
<sequence>MKDSFFVNKRSRGGSGNGNASERNTKTGASSQRRIGNPRKIANPTARRSTIKSTSGVGNKRQRSSGNESNDDSANDSDDNADLGAVDDMDLVGDRDKRIVDSDDETNNVDGRETAAMKRLRLAKKYIAKIKGEEEEMAPTEFDAQDIDSDLIAERLRDDVLQSKGKVYHKMANRLKDLDLNSEGRIRTFGGRKVHQLALTCVDVVSEDAAAGAGGVFIYSASKDGHIVKWDFSSGKKIHEFLGNRKITKKALKAFGEAKLKKNVGHRDQVLTLAISGDGKFLHRDAVSGLSFRYGTRSNQLYSCSYDRTIKLWNVDELSYIETLFGHQDRIESIDSLAYERCLTAGSRDRSVRLWKIVEESQLIFRGGGGGATEDDLKREVSDGILLASEVEQAKKDAKRQGASKFGTCIDVIAMLDEEHFISGTDNGVISLWNTGKKKPVFSRVQTHGTPKSSTTSTVAAASCNWITSIAVVRYSDLFASGSCDGFIRFWQVDKDKRSFQQTFEIPMIGFINSMRFFEAPTLLRTNTTEENMVIDQDEVELNPSAAKREAARKRATKGAPNNVLYLALATGQEHRLGRWWKVKEAKNQLHVITLS</sequence>
<keyword evidence="3" id="KW-0677">Repeat</keyword>
<feature type="repeat" description="WD" evidence="5">
    <location>
        <begin position="324"/>
        <end position="365"/>
    </location>
</feature>
<dbReference type="InterPro" id="IPR036322">
    <property type="entry name" value="WD40_repeat_dom_sf"/>
</dbReference>
<feature type="compositionally biased region" description="Basic and acidic residues" evidence="6">
    <location>
        <begin position="92"/>
        <end position="101"/>
    </location>
</feature>
<dbReference type="InterPro" id="IPR015943">
    <property type="entry name" value="WD40/YVTN_repeat-like_dom_sf"/>
</dbReference>
<dbReference type="PRINTS" id="PR00320">
    <property type="entry name" value="GPROTEINBRPT"/>
</dbReference>
<evidence type="ECO:0000256" key="4">
    <source>
        <dbReference type="ARBA" id="ARBA00023242"/>
    </source>
</evidence>
<evidence type="ECO:0000256" key="6">
    <source>
        <dbReference type="SAM" id="MobiDB-lite"/>
    </source>
</evidence>